<keyword evidence="1" id="KW-1133">Transmembrane helix</keyword>
<feature type="transmembrane region" description="Helical" evidence="1">
    <location>
        <begin position="122"/>
        <end position="144"/>
    </location>
</feature>
<feature type="transmembrane region" description="Helical" evidence="1">
    <location>
        <begin position="90"/>
        <end position="110"/>
    </location>
</feature>
<organism evidence="2 3">
    <name type="scientific">Natronorubrum thiooxidans</name>
    <dbReference type="NCBI Taxonomy" id="308853"/>
    <lineage>
        <taxon>Archaea</taxon>
        <taxon>Methanobacteriati</taxon>
        <taxon>Methanobacteriota</taxon>
        <taxon>Stenosarchaea group</taxon>
        <taxon>Halobacteria</taxon>
        <taxon>Halobacteriales</taxon>
        <taxon>Natrialbaceae</taxon>
        <taxon>Natronorubrum</taxon>
    </lineage>
</organism>
<dbReference type="AlphaFoldDB" id="A0A1N7GMC5"/>
<feature type="transmembrane region" description="Helical" evidence="1">
    <location>
        <begin position="22"/>
        <end position="39"/>
    </location>
</feature>
<feature type="transmembrane region" description="Helical" evidence="1">
    <location>
        <begin position="239"/>
        <end position="262"/>
    </location>
</feature>
<gene>
    <name evidence="2" type="ORF">SAMN05421752_11388</name>
</gene>
<evidence type="ECO:0000313" key="2">
    <source>
        <dbReference type="EMBL" id="SIS13737.1"/>
    </source>
</evidence>
<feature type="transmembrane region" description="Helical" evidence="1">
    <location>
        <begin position="283"/>
        <end position="302"/>
    </location>
</feature>
<keyword evidence="3" id="KW-1185">Reference proteome</keyword>
<sequence>MIGGSAGLLGVLWLIGIGQGRVYWLPLGVLYGIVVTVVIGSRATDPGRGLIWGLGTGVLAWVLSVGTFLSLSSLLGFVELTTVDTHVPTLIRILLGLGAPVGLAVGLWQTRRTDGPLEPIDPVRALFAGGIAGVVGGWGFSIWMADVGMFPLVAELVGTTSPGLGRLVHFLIAVFIGVTFGLLFQRDARGHGSSMTWGLAYGLFWWLLGGLTLFPFFLGSTVTWTGAAVSGQLGSFVGHAVYGILLGVLYSIVDRTWLTLFYESDPLNRSVTAPGITVLQRTGWGLLASLVGGLIFGGIMWTTGDLVAVAELVGQPSPTVGFLVHIAISAIIGVTYGQLYCYESWTVGSGVAWGFLYGLIWWFVGALTLFPALLGAPLAWSGTAMAAAFPSLIGHLAYGGATGGVFYLLERRQRKWGRLHPRFTDRERDRRRTAGTPAPAAWLFILGLGMFVLVVVL</sequence>
<feature type="transmembrane region" description="Helical" evidence="1">
    <location>
        <begin position="322"/>
        <end position="342"/>
    </location>
</feature>
<keyword evidence="1" id="KW-0472">Membrane</keyword>
<dbReference type="STRING" id="308853.SAMN05421752_11388"/>
<accession>A0A1N7GMC5</accession>
<proteinExistence type="predicted"/>
<evidence type="ECO:0000313" key="3">
    <source>
        <dbReference type="Proteomes" id="UP000185936"/>
    </source>
</evidence>
<dbReference type="EMBL" id="FTNR01000013">
    <property type="protein sequence ID" value="SIS13737.1"/>
    <property type="molecule type" value="Genomic_DNA"/>
</dbReference>
<name>A0A1N7GMC5_9EURY</name>
<feature type="transmembrane region" description="Helical" evidence="1">
    <location>
        <begin position="354"/>
        <end position="380"/>
    </location>
</feature>
<reference evidence="3" key="1">
    <citation type="submission" date="2017-01" db="EMBL/GenBank/DDBJ databases">
        <authorList>
            <person name="Varghese N."/>
            <person name="Submissions S."/>
        </authorList>
    </citation>
    <scope>NUCLEOTIDE SEQUENCE [LARGE SCALE GENOMIC DNA]</scope>
    <source>
        <strain evidence="3">type strain: HArc-</strain>
    </source>
</reference>
<feature type="transmembrane region" description="Helical" evidence="1">
    <location>
        <begin position="51"/>
        <end position="78"/>
    </location>
</feature>
<feature type="transmembrane region" description="Helical" evidence="1">
    <location>
        <begin position="164"/>
        <end position="184"/>
    </location>
</feature>
<dbReference type="Proteomes" id="UP000185936">
    <property type="component" value="Unassembled WGS sequence"/>
</dbReference>
<protein>
    <submittedName>
        <fullName evidence="2">Uncharacterized protein</fullName>
    </submittedName>
</protein>
<feature type="transmembrane region" description="Helical" evidence="1">
    <location>
        <begin position="386"/>
        <end position="409"/>
    </location>
</feature>
<feature type="transmembrane region" description="Helical" evidence="1">
    <location>
        <begin position="438"/>
        <end position="456"/>
    </location>
</feature>
<keyword evidence="1" id="KW-0812">Transmembrane</keyword>
<feature type="transmembrane region" description="Helical" evidence="1">
    <location>
        <begin position="196"/>
        <end position="219"/>
    </location>
</feature>
<evidence type="ECO:0000256" key="1">
    <source>
        <dbReference type="SAM" id="Phobius"/>
    </source>
</evidence>